<organism evidence="2">
    <name type="scientific">Eucalyptus grandis</name>
    <name type="common">Flooded gum</name>
    <dbReference type="NCBI Taxonomy" id="71139"/>
    <lineage>
        <taxon>Eukaryota</taxon>
        <taxon>Viridiplantae</taxon>
        <taxon>Streptophyta</taxon>
        <taxon>Embryophyta</taxon>
        <taxon>Tracheophyta</taxon>
        <taxon>Spermatophyta</taxon>
        <taxon>Magnoliopsida</taxon>
        <taxon>eudicotyledons</taxon>
        <taxon>Gunneridae</taxon>
        <taxon>Pentapetalae</taxon>
        <taxon>rosids</taxon>
        <taxon>malvids</taxon>
        <taxon>Myrtales</taxon>
        <taxon>Myrtaceae</taxon>
        <taxon>Myrtoideae</taxon>
        <taxon>Eucalypteae</taxon>
        <taxon>Eucalyptus</taxon>
    </lineage>
</organism>
<accession>A0A059AKA2</accession>
<feature type="region of interest" description="Disordered" evidence="1">
    <location>
        <begin position="70"/>
        <end position="96"/>
    </location>
</feature>
<name>A0A059AKA2_EUCGR</name>
<reference evidence="2" key="1">
    <citation type="submission" date="2013-07" db="EMBL/GenBank/DDBJ databases">
        <title>The genome of Eucalyptus grandis.</title>
        <authorList>
            <person name="Schmutz J."/>
            <person name="Hayes R."/>
            <person name="Myburg A."/>
            <person name="Tuskan G."/>
            <person name="Grattapaglia D."/>
            <person name="Rokhsar D.S."/>
        </authorList>
    </citation>
    <scope>NUCLEOTIDE SEQUENCE</scope>
    <source>
        <tissue evidence="2">Leaf extractions</tissue>
    </source>
</reference>
<evidence type="ECO:0000256" key="1">
    <source>
        <dbReference type="SAM" id="MobiDB-lite"/>
    </source>
</evidence>
<evidence type="ECO:0000313" key="2">
    <source>
        <dbReference type="EMBL" id="KCW53835.1"/>
    </source>
</evidence>
<sequence>MAMSKARSSSSRIVTLICCSMLIMTFGSLPRSSADPWVPVLPYSGKFSLCFSTCAVAWIVAAQGQEGFHRGPTAPSGYTPADGSHSPGAPTHNVKN</sequence>
<dbReference type="Gramene" id="KCW53835">
    <property type="protein sequence ID" value="KCW53835"/>
    <property type="gene ID" value="EUGRSUZ_J03070"/>
</dbReference>
<dbReference type="InParanoid" id="A0A059AKA2"/>
<protein>
    <submittedName>
        <fullName evidence="2">Uncharacterized protein</fullName>
    </submittedName>
</protein>
<dbReference type="EMBL" id="KK198762">
    <property type="protein sequence ID" value="KCW53835.1"/>
    <property type="molecule type" value="Genomic_DNA"/>
</dbReference>
<dbReference type="AlphaFoldDB" id="A0A059AKA2"/>
<proteinExistence type="predicted"/>
<gene>
    <name evidence="2" type="ORF">EUGRSUZ_J03070</name>
</gene>